<dbReference type="PANTHER" id="PTHR48106">
    <property type="entry name" value="QUINONE OXIDOREDUCTASE PIG3-RELATED"/>
    <property type="match status" value="1"/>
</dbReference>
<sequence length="323" mass="32127">MKALTITHFGGPTSLEILDLPAPEAAAGQVVIAVDAAGLGYVDSLFSRGVVPLTLPWASGIEVAGRVITIGEGVTGFQTGDQVVALTIVGGGGLAEEVAVDARLVAPLPNGLDLITAASIPANTTAALLALRSAGDVAGRRVLVTSAAGGLGSQLGALARTLGATEVDGVVGSESKRSAAEALGYDHVWTTAQLGELREAGLYDVIADPVGGPVRADSLELLATGGVLLAVGNAANGPEVHAGIAALWMQSKTVSGLNLGALAATHPHKVGQALADALALLAAGRLKPPTIHQVTLDSAATAIAAIESGSTVGKYVLVHPQTR</sequence>
<dbReference type="SMART" id="SM00829">
    <property type="entry name" value="PKS_ER"/>
    <property type="match status" value="1"/>
</dbReference>
<evidence type="ECO:0000256" key="2">
    <source>
        <dbReference type="ARBA" id="ARBA00023002"/>
    </source>
</evidence>
<dbReference type="SUPFAM" id="SSF51735">
    <property type="entry name" value="NAD(P)-binding Rossmann-fold domains"/>
    <property type="match status" value="1"/>
</dbReference>
<protein>
    <submittedName>
        <fullName evidence="4">Quinone oxidoreductase</fullName>
    </submittedName>
</protein>
<evidence type="ECO:0000313" key="4">
    <source>
        <dbReference type="EMBL" id="AND15230.1"/>
    </source>
</evidence>
<keyword evidence="2" id="KW-0560">Oxidoreductase</keyword>
<dbReference type="RefSeq" id="WP_068250167.1">
    <property type="nucleotide sequence ID" value="NZ_CP015515.1"/>
</dbReference>
<dbReference type="Pfam" id="PF08240">
    <property type="entry name" value="ADH_N"/>
    <property type="match status" value="1"/>
</dbReference>
<evidence type="ECO:0000313" key="5">
    <source>
        <dbReference type="Proteomes" id="UP000077071"/>
    </source>
</evidence>
<dbReference type="EMBL" id="CP015515">
    <property type="protein sequence ID" value="AND15230.1"/>
    <property type="molecule type" value="Genomic_DNA"/>
</dbReference>
<accession>A0A160KP72</accession>
<dbReference type="GO" id="GO:0070402">
    <property type="term" value="F:NADPH binding"/>
    <property type="evidence" value="ECO:0007669"/>
    <property type="project" value="TreeGrafter"/>
</dbReference>
<dbReference type="STRING" id="33888.A6122_0060"/>
<feature type="domain" description="Enoyl reductase (ER)" evidence="3">
    <location>
        <begin position="10"/>
        <end position="317"/>
    </location>
</feature>
<dbReference type="AlphaFoldDB" id="A0A160KP72"/>
<evidence type="ECO:0000259" key="3">
    <source>
        <dbReference type="SMART" id="SM00829"/>
    </source>
</evidence>
<gene>
    <name evidence="4" type="ORF">A6122_0060</name>
</gene>
<dbReference type="GO" id="GO:0016651">
    <property type="term" value="F:oxidoreductase activity, acting on NAD(P)H"/>
    <property type="evidence" value="ECO:0007669"/>
    <property type="project" value="TreeGrafter"/>
</dbReference>
<dbReference type="Gene3D" id="3.90.180.10">
    <property type="entry name" value="Medium-chain alcohol dehydrogenases, catalytic domain"/>
    <property type="match status" value="1"/>
</dbReference>
<keyword evidence="5" id="KW-1185">Reference proteome</keyword>
<dbReference type="Proteomes" id="UP000077071">
    <property type="component" value="Chromosome"/>
</dbReference>
<name>A0A160KP72_9MICO</name>
<dbReference type="Pfam" id="PF13602">
    <property type="entry name" value="ADH_zinc_N_2"/>
    <property type="match status" value="1"/>
</dbReference>
<dbReference type="SUPFAM" id="SSF50129">
    <property type="entry name" value="GroES-like"/>
    <property type="match status" value="1"/>
</dbReference>
<dbReference type="Gene3D" id="3.40.50.720">
    <property type="entry name" value="NAD(P)-binding Rossmann-like Domain"/>
    <property type="match status" value="1"/>
</dbReference>
<evidence type="ECO:0000256" key="1">
    <source>
        <dbReference type="ARBA" id="ARBA00022857"/>
    </source>
</evidence>
<dbReference type="InterPro" id="IPR013154">
    <property type="entry name" value="ADH-like_N"/>
</dbReference>
<dbReference type="PATRIC" id="fig|33888.3.peg.67"/>
<dbReference type="OrthoDB" id="9780520at2"/>
<keyword evidence="1" id="KW-0521">NADP</keyword>
<dbReference type="InterPro" id="IPR036291">
    <property type="entry name" value="NAD(P)-bd_dom_sf"/>
</dbReference>
<dbReference type="KEGG" id="rtn:A6122_0060"/>
<proteinExistence type="predicted"/>
<dbReference type="InterPro" id="IPR020843">
    <property type="entry name" value="ER"/>
</dbReference>
<reference evidence="4 5" key="1">
    <citation type="submission" date="2016-05" db="EMBL/GenBank/DDBJ databases">
        <title>Complete genome sequence of Rathayibacter tritici NCPPB 1953.</title>
        <authorList>
            <person name="Park J."/>
            <person name="Lee H.-H."/>
            <person name="Lee S.-W."/>
            <person name="Seo Y.-S."/>
        </authorList>
    </citation>
    <scope>NUCLEOTIDE SEQUENCE [LARGE SCALE GENOMIC DNA]</scope>
    <source>
        <strain evidence="4 5">NCPPB 1953</strain>
    </source>
</reference>
<dbReference type="InterPro" id="IPR011032">
    <property type="entry name" value="GroES-like_sf"/>
</dbReference>
<organism evidence="4 5">
    <name type="scientific">Rathayibacter tritici</name>
    <dbReference type="NCBI Taxonomy" id="33888"/>
    <lineage>
        <taxon>Bacteria</taxon>
        <taxon>Bacillati</taxon>
        <taxon>Actinomycetota</taxon>
        <taxon>Actinomycetes</taxon>
        <taxon>Micrococcales</taxon>
        <taxon>Microbacteriaceae</taxon>
        <taxon>Rathayibacter</taxon>
    </lineage>
</organism>